<feature type="coiled-coil region" evidence="18">
    <location>
        <begin position="250"/>
        <end position="277"/>
    </location>
</feature>
<keyword evidence="18" id="KW-0175">Coiled coil</keyword>
<comment type="similarity">
    <text evidence="4 16">Belongs to the selenophosphate synthase 1 family. Class I subfamily.</text>
</comment>
<dbReference type="NCBIfam" id="NF002098">
    <property type="entry name" value="PRK00943.1"/>
    <property type="match status" value="1"/>
</dbReference>
<dbReference type="InterPro" id="IPR015424">
    <property type="entry name" value="PyrdxlP-dep_Trfase"/>
</dbReference>
<feature type="site" description="Important for catalytic activity" evidence="16">
    <location>
        <position position="406"/>
    </location>
</feature>
<dbReference type="Gene3D" id="3.40.640.10">
    <property type="entry name" value="Type I PLP-dependent aspartate aminotransferase-like (Major domain)"/>
    <property type="match status" value="1"/>
</dbReference>
<comment type="catalytic activity">
    <reaction evidence="15">
        <text>(sulfur carrier)-H + L-cysteine = (sulfur carrier)-SH + L-alanine</text>
        <dbReference type="Rhea" id="RHEA:43892"/>
        <dbReference type="Rhea" id="RHEA-COMP:14737"/>
        <dbReference type="Rhea" id="RHEA-COMP:14739"/>
        <dbReference type="ChEBI" id="CHEBI:29917"/>
        <dbReference type="ChEBI" id="CHEBI:35235"/>
        <dbReference type="ChEBI" id="CHEBI:57972"/>
        <dbReference type="ChEBI" id="CHEBI:64428"/>
        <dbReference type="EC" id="2.8.1.7"/>
    </reaction>
</comment>
<keyword evidence="7 16" id="KW-0547">Nucleotide-binding</keyword>
<feature type="binding site" description="in other chain" evidence="16">
    <location>
        <position position="476"/>
    </location>
    <ligand>
        <name>ATP</name>
        <dbReference type="ChEBI" id="CHEBI:30616"/>
        <note>ligand shared between dimeric partners</note>
    </ligand>
</feature>
<comment type="cofactor">
    <cofactor evidence="16">
        <name>Mg(2+)</name>
        <dbReference type="ChEBI" id="CHEBI:18420"/>
    </cofactor>
    <text evidence="16">Binds 1 Mg(2+) ion per monomer.</text>
</comment>
<dbReference type="Gene3D" id="3.30.1330.10">
    <property type="entry name" value="PurM-like, N-terminal domain"/>
    <property type="match status" value="1"/>
</dbReference>
<keyword evidence="11" id="KW-0663">Pyridoxal phosphate</keyword>
<dbReference type="InterPro" id="IPR015422">
    <property type="entry name" value="PyrdxlP-dep_Trfase_small"/>
</dbReference>
<name>H1XSX2_CALAY</name>
<dbReference type="OrthoDB" id="9808002at2"/>
<keyword evidence="5 16" id="KW-0808">Transferase</keyword>
<evidence type="ECO:0000256" key="10">
    <source>
        <dbReference type="ARBA" id="ARBA00022842"/>
    </source>
</evidence>
<feature type="binding site" description="in other chain" evidence="16">
    <location>
        <position position="453"/>
    </location>
    <ligand>
        <name>ATP</name>
        <dbReference type="ChEBI" id="CHEBI:30616"/>
        <note>ligand shared between dimeric partners</note>
    </ligand>
</feature>
<dbReference type="Proteomes" id="UP000004671">
    <property type="component" value="Chromosome"/>
</dbReference>
<keyword evidence="6 16" id="KW-0479">Metal-binding</keyword>
<dbReference type="STRING" id="880073.Cabys_526"/>
<comment type="similarity">
    <text evidence="3">Belongs to the class-V pyridoxal-phosphate-dependent aminotransferase family. NifS/IscS subfamily.</text>
</comment>
<gene>
    <name evidence="16" type="primary">selD</name>
    <name evidence="22" type="ORF">Cabys_526</name>
    <name evidence="23" type="ORF">Calab_1785</name>
</gene>
<evidence type="ECO:0000256" key="9">
    <source>
        <dbReference type="ARBA" id="ARBA00022840"/>
    </source>
</evidence>
<keyword evidence="10 16" id="KW-0460">Magnesium</keyword>
<feature type="domain" description="Aminotransferase class V" evidence="19">
    <location>
        <begin position="4"/>
        <end position="364"/>
    </location>
</feature>
<evidence type="ECO:0000259" key="20">
    <source>
        <dbReference type="Pfam" id="PF00586"/>
    </source>
</evidence>
<dbReference type="Proteomes" id="UP000183868">
    <property type="component" value="Chromosome"/>
</dbReference>
<dbReference type="CDD" id="cd02195">
    <property type="entry name" value="SelD"/>
    <property type="match status" value="1"/>
</dbReference>
<dbReference type="FunFam" id="3.40.640.10:FF:000084">
    <property type="entry name" value="IscS-like cysteine desulfurase"/>
    <property type="match status" value="1"/>
</dbReference>
<dbReference type="SUPFAM" id="SSF55326">
    <property type="entry name" value="PurM N-terminal domain-like"/>
    <property type="match status" value="1"/>
</dbReference>
<evidence type="ECO:0000256" key="15">
    <source>
        <dbReference type="ARBA" id="ARBA00050776"/>
    </source>
</evidence>
<feature type="active site" evidence="16">
    <location>
        <position position="403"/>
    </location>
</feature>
<evidence type="ECO:0000256" key="6">
    <source>
        <dbReference type="ARBA" id="ARBA00022723"/>
    </source>
</evidence>
<organism evidence="23 24">
    <name type="scientific">Caldithrix abyssi DSM 13497</name>
    <dbReference type="NCBI Taxonomy" id="880073"/>
    <lineage>
        <taxon>Bacteria</taxon>
        <taxon>Pseudomonadati</taxon>
        <taxon>Calditrichota</taxon>
        <taxon>Calditrichia</taxon>
        <taxon>Calditrichales</taxon>
        <taxon>Calditrichaceae</taxon>
        <taxon>Caldithrix</taxon>
    </lineage>
</organism>
<evidence type="ECO:0000259" key="19">
    <source>
        <dbReference type="Pfam" id="PF00266"/>
    </source>
</evidence>
<dbReference type="HAMAP" id="MF_00625">
    <property type="entry name" value="SelD"/>
    <property type="match status" value="1"/>
</dbReference>
<sequence length="736" mass="79942">MQPIYLDYNATTPIDPLVAEAMKPYLNAHFGNPSSAHYYGFQTRQAVEQARRQVARMLGCAPDEIIFTSGGSESNNYAIKGATLANRQRGNHIITSQIEHPAVLEVCRYLESLGFRVTYLPVDEYGMVNPQAVQKAITDRTILITIMHANNEVGTIQPIAEISRLAHAHGIIMHTDAAQSIGKIAVRVDELGVDLLSVAGHKLYAPKGVGALYIKRGLRLEKLIHGADHEQNRRAGTENVLEIVGLGKACQLAQESVDQEQVRLKKLRDRLETLLLTAFPEAKRNGHPQKRLPNTLSLSFPGVEANLIVSQLSESVALSAGAACHSDEVTLSHVLQAMHVPESIAMGTVRLSVGRFTTEEEIERAAKQIIDVIEKLKPGQDLPASDAELSEIKLTHFTHGLGCACKLRPQLLEEVLQKLPTPVDSRLLVGTETADDAAVYRLRDDLALVQTVDFFTPIVDDPFDFGRIAAANALSDIYAMGAEPIFALNIVAFPANRLPLSALEKMLAGAQLTAQKAGISIVGGHTVDDTEPKFGLAVSGVVHPEKIWKNIGARAGDVLVLTKPIGTGVLSTALKRGLLNKDQQIHLVEIMARLNREAADALRDFEVHACTDVTGFGLIGHLLEMLKGSEAGAQLYLDCVPLLPETRHFIQMGIVPGGTRDNLQFTAPFVDYGSLSDNERLLLNDAQTSGGLLVSLSQEQADDFCKRLPGQCAIIGKITAQKDPFIRVQPTQQTGI</sequence>
<dbReference type="InterPro" id="IPR016188">
    <property type="entry name" value="PurM-like_N"/>
</dbReference>
<dbReference type="GO" id="GO:0051536">
    <property type="term" value="F:iron-sulfur cluster binding"/>
    <property type="evidence" value="ECO:0007669"/>
    <property type="project" value="UniProtKB-KW"/>
</dbReference>
<dbReference type="InParanoid" id="H1XSX2"/>
<dbReference type="InterPro" id="IPR036921">
    <property type="entry name" value="PurM-like_N_sf"/>
</dbReference>
<dbReference type="InterPro" id="IPR000192">
    <property type="entry name" value="Aminotrans_V_dom"/>
</dbReference>
<proteinExistence type="inferred from homology"/>
<evidence type="ECO:0000259" key="21">
    <source>
        <dbReference type="Pfam" id="PF02769"/>
    </source>
</evidence>
<evidence type="ECO:0000256" key="2">
    <source>
        <dbReference type="ARBA" id="ARBA00003120"/>
    </source>
</evidence>
<evidence type="ECO:0000313" key="22">
    <source>
        <dbReference type="EMBL" id="APF17277.1"/>
    </source>
</evidence>
<dbReference type="Gene3D" id="3.90.1150.10">
    <property type="entry name" value="Aspartate Aminotransferase, domain 1"/>
    <property type="match status" value="1"/>
</dbReference>
<dbReference type="SUPFAM" id="SSF56042">
    <property type="entry name" value="PurM C-terminal domain-like"/>
    <property type="match status" value="1"/>
</dbReference>
<evidence type="ECO:0000256" key="3">
    <source>
        <dbReference type="ARBA" id="ARBA00006490"/>
    </source>
</evidence>
<evidence type="ECO:0000256" key="18">
    <source>
        <dbReference type="SAM" id="Coils"/>
    </source>
</evidence>
<accession>H1XSX2</accession>
<evidence type="ECO:0000256" key="1">
    <source>
        <dbReference type="ARBA" id="ARBA00001933"/>
    </source>
</evidence>
<dbReference type="PaxDb" id="880073-Calab_1785"/>
<keyword evidence="12" id="KW-0408">Iron</keyword>
<dbReference type="InterPro" id="IPR010918">
    <property type="entry name" value="PurM-like_C_dom"/>
</dbReference>
<keyword evidence="9 16" id="KW-0067">ATP-binding</keyword>
<feature type="binding site" description="in other chain" evidence="16">
    <location>
        <position position="406"/>
    </location>
    <ligand>
        <name>ATP</name>
        <dbReference type="ChEBI" id="CHEBI:30616"/>
        <note>ligand shared between dimeric partners</note>
    </ligand>
</feature>
<feature type="binding site" description="in other chain" evidence="16">
    <location>
        <begin position="433"/>
        <end position="435"/>
    </location>
    <ligand>
        <name>ATP</name>
        <dbReference type="ChEBI" id="CHEBI:30616"/>
        <note>ligand shared between dimeric partners</note>
    </ligand>
</feature>
<dbReference type="eggNOG" id="COG1104">
    <property type="taxonomic scope" value="Bacteria"/>
</dbReference>
<dbReference type="GO" id="GO:0031071">
    <property type="term" value="F:cysteine desulfurase activity"/>
    <property type="evidence" value="ECO:0007669"/>
    <property type="project" value="UniProtKB-EC"/>
</dbReference>
<evidence type="ECO:0000256" key="11">
    <source>
        <dbReference type="ARBA" id="ARBA00022898"/>
    </source>
</evidence>
<evidence type="ECO:0000256" key="5">
    <source>
        <dbReference type="ARBA" id="ARBA00022679"/>
    </source>
</evidence>
<evidence type="ECO:0000313" key="25">
    <source>
        <dbReference type="Proteomes" id="UP000183868"/>
    </source>
</evidence>
<evidence type="ECO:0000256" key="12">
    <source>
        <dbReference type="ARBA" id="ARBA00023004"/>
    </source>
</evidence>
<dbReference type="Pfam" id="PF02769">
    <property type="entry name" value="AIRS_C"/>
    <property type="match status" value="1"/>
</dbReference>
<dbReference type="SUPFAM" id="SSF53383">
    <property type="entry name" value="PLP-dependent transferases"/>
    <property type="match status" value="1"/>
</dbReference>
<protein>
    <recommendedName>
        <fullName evidence="16">Selenide, water dikinase</fullName>
        <ecNumber evidence="16">2.7.9.3</ecNumber>
    </recommendedName>
    <alternativeName>
        <fullName evidence="16">Selenium donor protein</fullName>
    </alternativeName>
    <alternativeName>
        <fullName evidence="16">Selenophosphate synthase</fullName>
    </alternativeName>
</protein>
<dbReference type="Gene3D" id="3.90.650.10">
    <property type="entry name" value="PurM-like C-terminal domain"/>
    <property type="match status" value="1"/>
</dbReference>
<dbReference type="PANTHER" id="PTHR11601:SF34">
    <property type="entry name" value="CYSTEINE DESULFURASE"/>
    <property type="match status" value="1"/>
</dbReference>
<dbReference type="InterPro" id="IPR020578">
    <property type="entry name" value="Aminotrans_V_PyrdxlP_BS"/>
</dbReference>
<dbReference type="PROSITE" id="PS00595">
    <property type="entry name" value="AA_TRANSFER_CLASS_5"/>
    <property type="match status" value="1"/>
</dbReference>
<dbReference type="KEGG" id="caby:Cabys_526"/>
<dbReference type="InterPro" id="IPR015421">
    <property type="entry name" value="PyrdxlP-dep_Trfase_major"/>
</dbReference>
<feature type="binding site" evidence="16">
    <location>
        <begin position="524"/>
        <end position="526"/>
    </location>
    <ligand>
        <name>ATP</name>
        <dbReference type="ChEBI" id="CHEBI:30616"/>
        <note>ligand shared between dimeric partners</note>
    </ligand>
</feature>
<evidence type="ECO:0000256" key="7">
    <source>
        <dbReference type="ARBA" id="ARBA00022741"/>
    </source>
</evidence>
<keyword evidence="8 16" id="KW-0418">Kinase</keyword>
<comment type="function">
    <text evidence="16">Synthesizes selenophosphate from selenide and ATP.</text>
</comment>
<dbReference type="FunFam" id="3.90.650.10:FF:000004">
    <property type="entry name" value="Selenide, water dikinase"/>
    <property type="match status" value="1"/>
</dbReference>
<dbReference type="FunCoup" id="H1XSX2">
    <property type="interactions" value="525"/>
</dbReference>
<dbReference type="EMBL" id="CM001402">
    <property type="protein sequence ID" value="EHO41401.1"/>
    <property type="molecule type" value="Genomic_DNA"/>
</dbReference>
<evidence type="ECO:0000256" key="17">
    <source>
        <dbReference type="RuleBase" id="RU004504"/>
    </source>
</evidence>
<comment type="subunit">
    <text evidence="16">Homodimer.</text>
</comment>
<dbReference type="EMBL" id="CP018099">
    <property type="protein sequence ID" value="APF17277.1"/>
    <property type="molecule type" value="Genomic_DNA"/>
</dbReference>
<comment type="catalytic activity">
    <reaction evidence="16">
        <text>hydrogenselenide + ATP + H2O = selenophosphate + AMP + phosphate + 2 H(+)</text>
        <dbReference type="Rhea" id="RHEA:18737"/>
        <dbReference type="ChEBI" id="CHEBI:15377"/>
        <dbReference type="ChEBI" id="CHEBI:15378"/>
        <dbReference type="ChEBI" id="CHEBI:16144"/>
        <dbReference type="ChEBI" id="CHEBI:29317"/>
        <dbReference type="ChEBI" id="CHEBI:30616"/>
        <dbReference type="ChEBI" id="CHEBI:43474"/>
        <dbReference type="ChEBI" id="CHEBI:456215"/>
        <dbReference type="EC" id="2.7.9.3"/>
    </reaction>
</comment>
<dbReference type="HOGENOM" id="CLU_376722_0_0_0"/>
<feature type="domain" description="PurM-like N-terminal" evidence="20">
    <location>
        <begin position="435"/>
        <end position="542"/>
    </location>
</feature>
<dbReference type="Pfam" id="PF00586">
    <property type="entry name" value="AIRS"/>
    <property type="match status" value="1"/>
</dbReference>
<feature type="binding site" evidence="16">
    <location>
        <position position="612"/>
    </location>
    <ligand>
        <name>Mg(2+)</name>
        <dbReference type="ChEBI" id="CHEBI:18420"/>
    </ligand>
</feature>
<reference evidence="23 24" key="1">
    <citation type="submission" date="2011-09" db="EMBL/GenBank/DDBJ databases">
        <title>The permanent draft genome of Caldithrix abyssi DSM 13497.</title>
        <authorList>
            <consortium name="US DOE Joint Genome Institute (JGI-PGF)"/>
            <person name="Lucas S."/>
            <person name="Han J."/>
            <person name="Lapidus A."/>
            <person name="Bruce D."/>
            <person name="Goodwin L."/>
            <person name="Pitluck S."/>
            <person name="Peters L."/>
            <person name="Kyrpides N."/>
            <person name="Mavromatis K."/>
            <person name="Ivanova N."/>
            <person name="Mikhailova N."/>
            <person name="Chertkov O."/>
            <person name="Detter J.C."/>
            <person name="Tapia R."/>
            <person name="Han C."/>
            <person name="Land M."/>
            <person name="Hauser L."/>
            <person name="Markowitz V."/>
            <person name="Cheng J.-F."/>
            <person name="Hugenholtz P."/>
            <person name="Woyke T."/>
            <person name="Wu D."/>
            <person name="Spring S."/>
            <person name="Brambilla E."/>
            <person name="Klenk H.-P."/>
            <person name="Eisen J.A."/>
        </authorList>
    </citation>
    <scope>NUCLEOTIDE SEQUENCE [LARGE SCALE GENOMIC DNA]</scope>
    <source>
        <strain evidence="23 24">DSM 13497</strain>
    </source>
</reference>
<evidence type="ECO:0000256" key="4">
    <source>
        <dbReference type="ARBA" id="ARBA00008026"/>
    </source>
</evidence>
<dbReference type="InterPro" id="IPR023061">
    <property type="entry name" value="SelD_I"/>
</dbReference>
<comment type="function">
    <text evidence="2">Catalyzes the removal of elemental sulfur atoms from cysteine to produce alanine. Seems to participate in the biosynthesis of the nitrogenase metalloclusters by providing the inorganic sulfur required for the Fe-S core formation.</text>
</comment>
<dbReference type="GO" id="GO:0000287">
    <property type="term" value="F:magnesium ion binding"/>
    <property type="evidence" value="ECO:0007669"/>
    <property type="project" value="UniProtKB-UniRule"/>
</dbReference>
<dbReference type="GO" id="GO:0016260">
    <property type="term" value="P:selenocysteine biosynthetic process"/>
    <property type="evidence" value="ECO:0007669"/>
    <property type="project" value="InterPro"/>
</dbReference>
<dbReference type="GO" id="GO:0005524">
    <property type="term" value="F:ATP binding"/>
    <property type="evidence" value="ECO:0007669"/>
    <property type="project" value="UniProtKB-UniRule"/>
</dbReference>
<dbReference type="PANTHER" id="PTHR11601">
    <property type="entry name" value="CYSTEINE DESULFURYLASE FAMILY MEMBER"/>
    <property type="match status" value="1"/>
</dbReference>
<feature type="binding site" evidence="16">
    <location>
        <position position="436"/>
    </location>
    <ligand>
        <name>Mg(2+)</name>
        <dbReference type="ChEBI" id="CHEBI:18420"/>
    </ligand>
</feature>
<evidence type="ECO:0000256" key="14">
    <source>
        <dbReference type="ARBA" id="ARBA00023266"/>
    </source>
</evidence>
<evidence type="ECO:0000256" key="16">
    <source>
        <dbReference type="HAMAP-Rule" id="MF_00625"/>
    </source>
</evidence>
<dbReference type="AlphaFoldDB" id="H1XSX2"/>
<evidence type="ECO:0000256" key="13">
    <source>
        <dbReference type="ARBA" id="ARBA00023014"/>
    </source>
</evidence>
<keyword evidence="14 16" id="KW-0711">Selenium</keyword>
<dbReference type="eggNOG" id="COG0709">
    <property type="taxonomic scope" value="Bacteria"/>
</dbReference>
<comment type="cofactor">
    <cofactor evidence="1 17">
        <name>pyridoxal 5'-phosphate</name>
        <dbReference type="ChEBI" id="CHEBI:597326"/>
    </cofactor>
</comment>
<dbReference type="GO" id="GO:0004756">
    <property type="term" value="F:selenide, water dikinase activity"/>
    <property type="evidence" value="ECO:0007669"/>
    <property type="project" value="UniProtKB-UniRule"/>
</dbReference>
<dbReference type="FunFam" id="3.30.1330.10:FF:000003">
    <property type="entry name" value="Selenide, water dikinase"/>
    <property type="match status" value="1"/>
</dbReference>
<feature type="domain" description="PurM-like C-terminal" evidence="21">
    <location>
        <begin position="554"/>
        <end position="728"/>
    </location>
</feature>
<keyword evidence="24" id="KW-1185">Reference proteome</keyword>
<evidence type="ECO:0000256" key="8">
    <source>
        <dbReference type="ARBA" id="ARBA00022777"/>
    </source>
</evidence>
<dbReference type="InterPro" id="IPR004536">
    <property type="entry name" value="SPS/SelD"/>
</dbReference>
<reference evidence="22 25" key="2">
    <citation type="submission" date="2016-11" db="EMBL/GenBank/DDBJ databases">
        <title>Genomic analysis of Caldithrix abyssi and proposal of a novel bacterial phylum Caldithrichaeota.</title>
        <authorList>
            <person name="Kublanov I."/>
            <person name="Sigalova O."/>
            <person name="Gavrilov S."/>
            <person name="Lebedinsky A."/>
            <person name="Ivanova N."/>
            <person name="Daum C."/>
            <person name="Reddy T."/>
            <person name="Klenk H.P."/>
            <person name="Goker M."/>
            <person name="Reva O."/>
            <person name="Miroshnichenko M."/>
            <person name="Kyprides N."/>
            <person name="Woyke T."/>
            <person name="Gelfand M."/>
        </authorList>
    </citation>
    <scope>NUCLEOTIDE SEQUENCE [LARGE SCALE GENOMIC DNA]</scope>
    <source>
        <strain evidence="22 25">LF13</strain>
    </source>
</reference>
<feature type="binding site" evidence="16">
    <location>
        <position position="476"/>
    </location>
    <ligand>
        <name>Mg(2+)</name>
        <dbReference type="ChEBI" id="CHEBI:18420"/>
    </ligand>
</feature>
<dbReference type="InterPro" id="IPR036676">
    <property type="entry name" value="PurM-like_C_sf"/>
</dbReference>
<dbReference type="NCBIfam" id="TIGR00476">
    <property type="entry name" value="selD"/>
    <property type="match status" value="1"/>
</dbReference>
<dbReference type="RefSeq" id="WP_006928527.1">
    <property type="nucleotide sequence ID" value="NZ_CM001402.1"/>
</dbReference>
<evidence type="ECO:0000313" key="24">
    <source>
        <dbReference type="Proteomes" id="UP000004671"/>
    </source>
</evidence>
<dbReference type="EC" id="2.7.9.3" evidence="16"/>
<evidence type="ECO:0000313" key="23">
    <source>
        <dbReference type="EMBL" id="EHO41401.1"/>
    </source>
</evidence>
<keyword evidence="13" id="KW-0411">Iron-sulfur</keyword>
<dbReference type="Pfam" id="PF00266">
    <property type="entry name" value="Aminotran_5"/>
    <property type="match status" value="1"/>
</dbReference>